<evidence type="ECO:0000256" key="2">
    <source>
        <dbReference type="ARBA" id="ARBA00023125"/>
    </source>
</evidence>
<comment type="caution">
    <text evidence="5">The sequence shown here is derived from an EMBL/GenBank/DDBJ whole genome shotgun (WGS) entry which is preliminary data.</text>
</comment>
<dbReference type="RefSeq" id="WP_136820243.1">
    <property type="nucleotide sequence ID" value="NZ_BMJX01000002.1"/>
</dbReference>
<sequence>MLKEKYNQYSFILDRTARRVKQFAQTAFAQNNFDLTVDQWTAMRIIHENSAMTNKELAELCGKDQPTFTRIIDLLIKKGLAERAVHPSDRRCLTLRITENGVTKINQIAPKVAEFRMQAWQNLSEEDFKDFVRILDTIYTNLTIKDE</sequence>
<keyword evidence="1" id="KW-0805">Transcription regulation</keyword>
<dbReference type="GO" id="GO:0003700">
    <property type="term" value="F:DNA-binding transcription factor activity"/>
    <property type="evidence" value="ECO:0007669"/>
    <property type="project" value="InterPro"/>
</dbReference>
<dbReference type="PROSITE" id="PS50995">
    <property type="entry name" value="HTH_MARR_2"/>
    <property type="match status" value="1"/>
</dbReference>
<dbReference type="EMBL" id="SUKA01000002">
    <property type="protein sequence ID" value="TJY66894.1"/>
    <property type="molecule type" value="Genomic_DNA"/>
</dbReference>
<dbReference type="SMART" id="SM00347">
    <property type="entry name" value="HTH_MARR"/>
    <property type="match status" value="1"/>
</dbReference>
<evidence type="ECO:0000313" key="6">
    <source>
        <dbReference type="Proteomes" id="UP000309872"/>
    </source>
</evidence>
<keyword evidence="2" id="KW-0238">DNA-binding</keyword>
<evidence type="ECO:0000259" key="4">
    <source>
        <dbReference type="PROSITE" id="PS50995"/>
    </source>
</evidence>
<dbReference type="InterPro" id="IPR036388">
    <property type="entry name" value="WH-like_DNA-bd_sf"/>
</dbReference>
<feature type="domain" description="HTH marR-type" evidence="4">
    <location>
        <begin position="6"/>
        <end position="140"/>
    </location>
</feature>
<dbReference type="SUPFAM" id="SSF46785">
    <property type="entry name" value="Winged helix' DNA-binding domain"/>
    <property type="match status" value="1"/>
</dbReference>
<dbReference type="Pfam" id="PF01047">
    <property type="entry name" value="MarR"/>
    <property type="match status" value="1"/>
</dbReference>
<name>A0A4U0H6H8_9SPHI</name>
<organism evidence="5 6">
    <name type="scientific">Sphingobacterium alkalisoli</name>
    <dbReference type="NCBI Taxonomy" id="1874115"/>
    <lineage>
        <taxon>Bacteria</taxon>
        <taxon>Pseudomonadati</taxon>
        <taxon>Bacteroidota</taxon>
        <taxon>Sphingobacteriia</taxon>
        <taxon>Sphingobacteriales</taxon>
        <taxon>Sphingobacteriaceae</taxon>
        <taxon>Sphingobacterium</taxon>
    </lineage>
</organism>
<dbReference type="InterPro" id="IPR000835">
    <property type="entry name" value="HTH_MarR-typ"/>
</dbReference>
<dbReference type="InterPro" id="IPR036390">
    <property type="entry name" value="WH_DNA-bd_sf"/>
</dbReference>
<proteinExistence type="predicted"/>
<dbReference type="OrthoDB" id="5327581at2"/>
<accession>A0A4U0H6H8</accession>
<dbReference type="Gene3D" id="1.10.10.10">
    <property type="entry name" value="Winged helix-like DNA-binding domain superfamily/Winged helix DNA-binding domain"/>
    <property type="match status" value="1"/>
</dbReference>
<evidence type="ECO:0000256" key="1">
    <source>
        <dbReference type="ARBA" id="ARBA00023015"/>
    </source>
</evidence>
<keyword evidence="3" id="KW-0804">Transcription</keyword>
<evidence type="ECO:0000313" key="5">
    <source>
        <dbReference type="EMBL" id="TJY66894.1"/>
    </source>
</evidence>
<dbReference type="PANTHER" id="PTHR42756">
    <property type="entry name" value="TRANSCRIPTIONAL REGULATOR, MARR"/>
    <property type="match status" value="1"/>
</dbReference>
<dbReference type="GO" id="GO:0003677">
    <property type="term" value="F:DNA binding"/>
    <property type="evidence" value="ECO:0007669"/>
    <property type="project" value="UniProtKB-KW"/>
</dbReference>
<evidence type="ECO:0000256" key="3">
    <source>
        <dbReference type="ARBA" id="ARBA00023163"/>
    </source>
</evidence>
<protein>
    <submittedName>
        <fullName evidence="5">MarR family transcriptional regulator</fullName>
    </submittedName>
</protein>
<gene>
    <name evidence="5" type="ORF">FAZ19_08290</name>
</gene>
<dbReference type="PRINTS" id="PR00598">
    <property type="entry name" value="HTHMARR"/>
</dbReference>
<dbReference type="PANTHER" id="PTHR42756:SF1">
    <property type="entry name" value="TRANSCRIPTIONAL REPRESSOR OF EMRAB OPERON"/>
    <property type="match status" value="1"/>
</dbReference>
<dbReference type="Proteomes" id="UP000309872">
    <property type="component" value="Unassembled WGS sequence"/>
</dbReference>
<dbReference type="AlphaFoldDB" id="A0A4U0H6H8"/>
<keyword evidence="6" id="KW-1185">Reference proteome</keyword>
<reference evidence="5 6" key="1">
    <citation type="submission" date="2019-04" db="EMBL/GenBank/DDBJ databases">
        <title>Sphingobacterium olei sp. nov., isolated from oil-contaminated soil.</title>
        <authorList>
            <person name="Liu B."/>
        </authorList>
    </citation>
    <scope>NUCLEOTIDE SEQUENCE [LARGE SCALE GENOMIC DNA]</scope>
    <source>
        <strain evidence="5 6">Y3L14</strain>
    </source>
</reference>